<accession>A0ABU8NG25</accession>
<gene>
    <name evidence="2" type="ORF">WAE58_00040</name>
</gene>
<comment type="caution">
    <text evidence="2">The sequence shown here is derived from an EMBL/GenBank/DDBJ whole genome shotgun (WGS) entry which is preliminary data.</text>
</comment>
<dbReference type="EMBL" id="JBBEUB010000001">
    <property type="protein sequence ID" value="MEJ2900788.1"/>
    <property type="molecule type" value="Genomic_DNA"/>
</dbReference>
<dbReference type="PROSITE" id="PS51257">
    <property type="entry name" value="PROKAR_LIPOPROTEIN"/>
    <property type="match status" value="1"/>
</dbReference>
<sequence length="536" mass="58494">MLSKSYKIIAFLFLATSLSLLISCKKNDEDLKRQIAELESRVSGIENQIGNINSNLTILQQQGKLNSDEINSLKALTSDLSTLTNEIKNGGVTNSVDIANLKTSLQQAATIIQLESLKTTITQLGETINKIDTEQKATATATSELQSAITKMAADLEELKNGESTQEINGKIEKGGFLKGSILYLFEMDSTLTQTGRSFNSTITDNYGSFSLRVKNLKGKNVRVVSSGFYFNEVSGKNSSSQISLSGLVKINTSEAVNVNILTALEEPRVKYLIDQGKSFNDAKIQSVNEVLSVFGIQNPGIKRAEKVNLIGSSSRSNILLSLSTMLVGFRSDGELTEILNDIAEDLKTDGLLNDVSLGNSIMTHLYYLDTTKVINQVKAKYTALYPDSILNKINLSYLDQFKKSTSYIKSFDLIEYPALGSTIYKGKNILNSTTTTLNNNIFEISANLVESALKFRVEVTADAGELSELLGTNKNWAISYPTKNKAILETSTVGLNTITFTTGTLPSKTATLTVKFYENGLSVPTITKTIPVNLN</sequence>
<evidence type="ECO:0000256" key="1">
    <source>
        <dbReference type="SAM" id="Coils"/>
    </source>
</evidence>
<evidence type="ECO:0000313" key="2">
    <source>
        <dbReference type="EMBL" id="MEJ2900788.1"/>
    </source>
</evidence>
<keyword evidence="1" id="KW-0175">Coiled coil</keyword>
<protein>
    <submittedName>
        <fullName evidence="2">Uncharacterized protein</fullName>
    </submittedName>
</protein>
<dbReference type="RefSeq" id="WP_288879489.1">
    <property type="nucleotide sequence ID" value="NZ_CBFGNQ010000022.1"/>
</dbReference>
<name>A0ABU8NG25_9SPHI</name>
<evidence type="ECO:0000313" key="3">
    <source>
        <dbReference type="Proteomes" id="UP001378956"/>
    </source>
</evidence>
<feature type="coiled-coil region" evidence="1">
    <location>
        <begin position="21"/>
        <end position="55"/>
    </location>
</feature>
<proteinExistence type="predicted"/>
<reference evidence="2 3" key="1">
    <citation type="submission" date="2024-03" db="EMBL/GenBank/DDBJ databases">
        <title>Sequence of Lycoming College Course Isolates.</title>
        <authorList>
            <person name="Plotts O."/>
            <person name="Newman J."/>
        </authorList>
    </citation>
    <scope>NUCLEOTIDE SEQUENCE [LARGE SCALE GENOMIC DNA]</scope>
    <source>
        <strain evidence="2 3">CJB-3</strain>
    </source>
</reference>
<organism evidence="2 3">
    <name type="scientific">Pedobacter panaciterrae</name>
    <dbReference type="NCBI Taxonomy" id="363849"/>
    <lineage>
        <taxon>Bacteria</taxon>
        <taxon>Pseudomonadati</taxon>
        <taxon>Bacteroidota</taxon>
        <taxon>Sphingobacteriia</taxon>
        <taxon>Sphingobacteriales</taxon>
        <taxon>Sphingobacteriaceae</taxon>
        <taxon>Pedobacter</taxon>
    </lineage>
</organism>
<keyword evidence="3" id="KW-1185">Reference proteome</keyword>
<dbReference type="Proteomes" id="UP001378956">
    <property type="component" value="Unassembled WGS sequence"/>
</dbReference>